<evidence type="ECO:0000313" key="5">
    <source>
        <dbReference type="Proteomes" id="UP000006727"/>
    </source>
</evidence>
<feature type="domain" description="DUF7794" evidence="2">
    <location>
        <begin position="102"/>
        <end position="368"/>
    </location>
</feature>
<dbReference type="EnsemblPlants" id="Pp3c10_8060V3.1">
    <property type="protein sequence ID" value="Pp3c10_8060V3.1"/>
    <property type="gene ID" value="Pp3c10_8060"/>
</dbReference>
<reference evidence="4" key="3">
    <citation type="submission" date="2020-12" db="UniProtKB">
        <authorList>
            <consortium name="EnsemblPlants"/>
        </authorList>
    </citation>
    <scope>IDENTIFICATION</scope>
</reference>
<evidence type="ECO:0000313" key="3">
    <source>
        <dbReference type="EMBL" id="PNR46472.1"/>
    </source>
</evidence>
<proteinExistence type="predicted"/>
<dbReference type="RefSeq" id="XP_024386476.1">
    <property type="nucleotide sequence ID" value="XM_024530708.2"/>
</dbReference>
<keyword evidence="1" id="KW-0472">Membrane</keyword>
<dbReference type="STRING" id="3218.A9S9C5"/>
<dbReference type="AlphaFoldDB" id="A9S9C5"/>
<dbReference type="InterPro" id="IPR012493">
    <property type="entry name" value="Renin_rcpt"/>
</dbReference>
<organism evidence="3">
    <name type="scientific">Physcomitrium patens</name>
    <name type="common">Spreading-leaved earth moss</name>
    <name type="synonym">Physcomitrella patens</name>
    <dbReference type="NCBI Taxonomy" id="3218"/>
    <lineage>
        <taxon>Eukaryota</taxon>
        <taxon>Viridiplantae</taxon>
        <taxon>Streptophyta</taxon>
        <taxon>Embryophyta</taxon>
        <taxon>Bryophyta</taxon>
        <taxon>Bryophytina</taxon>
        <taxon>Bryopsida</taxon>
        <taxon>Funariidae</taxon>
        <taxon>Funariales</taxon>
        <taxon>Funariaceae</taxon>
        <taxon>Physcomitrium</taxon>
    </lineage>
</organism>
<dbReference type="GeneID" id="112287578"/>
<dbReference type="EMBL" id="ABEU02000010">
    <property type="protein sequence ID" value="PNR46472.1"/>
    <property type="molecule type" value="Genomic_DNA"/>
</dbReference>
<evidence type="ECO:0000256" key="1">
    <source>
        <dbReference type="SAM" id="Phobius"/>
    </source>
</evidence>
<feature type="transmembrane region" description="Helical" evidence="1">
    <location>
        <begin position="80"/>
        <end position="108"/>
    </location>
</feature>
<dbReference type="GO" id="GO:0038023">
    <property type="term" value="F:signaling receptor activity"/>
    <property type="evidence" value="ECO:0007669"/>
    <property type="project" value="InterPro"/>
</dbReference>
<accession>A9S9C5</accession>
<keyword evidence="1" id="KW-0812">Transmembrane</keyword>
<dbReference type="HOGENOM" id="CLU_048661_0_0_1"/>
<dbReference type="GO" id="GO:0009897">
    <property type="term" value="C:external side of plasma membrane"/>
    <property type="evidence" value="ECO:0000318"/>
    <property type="project" value="GO_Central"/>
</dbReference>
<reference evidence="3 5" key="2">
    <citation type="journal article" date="2018" name="Plant J.">
        <title>The Physcomitrella patens chromosome-scale assembly reveals moss genome structure and evolution.</title>
        <authorList>
            <person name="Lang D."/>
            <person name="Ullrich K.K."/>
            <person name="Murat F."/>
            <person name="Fuchs J."/>
            <person name="Jenkins J."/>
            <person name="Haas F.B."/>
            <person name="Piednoel M."/>
            <person name="Gundlach H."/>
            <person name="Van Bel M."/>
            <person name="Meyberg R."/>
            <person name="Vives C."/>
            <person name="Morata J."/>
            <person name="Symeonidi A."/>
            <person name="Hiss M."/>
            <person name="Muchero W."/>
            <person name="Kamisugi Y."/>
            <person name="Saleh O."/>
            <person name="Blanc G."/>
            <person name="Decker E.L."/>
            <person name="van Gessel N."/>
            <person name="Grimwood J."/>
            <person name="Hayes R.D."/>
            <person name="Graham S.W."/>
            <person name="Gunter L.E."/>
            <person name="McDaniel S.F."/>
            <person name="Hoernstein S.N.W."/>
            <person name="Larsson A."/>
            <person name="Li F.W."/>
            <person name="Perroud P.F."/>
            <person name="Phillips J."/>
            <person name="Ranjan P."/>
            <person name="Rokshar D.S."/>
            <person name="Rothfels C.J."/>
            <person name="Schneider L."/>
            <person name="Shu S."/>
            <person name="Stevenson D.W."/>
            <person name="Thummler F."/>
            <person name="Tillich M."/>
            <person name="Villarreal Aguilar J.C."/>
            <person name="Widiez T."/>
            <person name="Wong G.K."/>
            <person name="Wymore A."/>
            <person name="Zhang Y."/>
            <person name="Zimmer A.D."/>
            <person name="Quatrano R.S."/>
            <person name="Mayer K.F.X."/>
            <person name="Goodstein D."/>
            <person name="Casacuberta J.M."/>
            <person name="Vandepoele K."/>
            <person name="Reski R."/>
            <person name="Cuming A.C."/>
            <person name="Tuskan G.A."/>
            <person name="Maumus F."/>
            <person name="Salse J."/>
            <person name="Schmutz J."/>
            <person name="Rensing S.A."/>
        </authorList>
    </citation>
    <scope>NUCLEOTIDE SEQUENCE [LARGE SCALE GENOMIC DNA]</scope>
    <source>
        <strain evidence="4 5">cv. Gransden 2004</strain>
    </source>
</reference>
<dbReference type="OrthoDB" id="1928130at2759"/>
<dbReference type="Gramene" id="Pp3c10_8060V3.2">
    <property type="protein sequence ID" value="Pp3c10_8060V3.2"/>
    <property type="gene ID" value="Pp3c10_8060"/>
</dbReference>
<sequence>MSSSFWDSLQRVGCAEWIREKALVVRVSLRAAWCLRLITIRNPRNFRAFFGISCVSSSVSLRLLKFLTVRMEGFGCPSGLFFMILLSLLVMKLIAVSGSQADGAVIFIDSNIRPEHLRKTSSIEKEVFTYEDIATSLAVLLGVVPKVAVDEKAASKIDSVVSPNLFYRPRAVLSLNIGGVELDSIRNEATLDLLGLGSYQQSPLIADNTHPRRISDDYVNVEVLTSLDEADTHIEVSEQDLEFEFISTSYVLNGDSKTVNTISWDMSNGESFSLDMSNSADRLFFKELMEVFRGMKRAVTSQQSVELEQPADLYFGTFNGIIEFRDHYGSGHQTQLASKFVLYAMNQALQFLQANCNDKLVGVFTFTESANDFKVLTTERGARFLQAAAPTPGNETYPEEMALRLGNQAVIFFTVIILLVALLLSTCCMFTMPLTKDSLLYSGLKLD</sequence>
<name>A9S9C5_PHYPA</name>
<keyword evidence="1" id="KW-1133">Transmembrane helix</keyword>
<evidence type="ECO:0000259" key="2">
    <source>
        <dbReference type="Pfam" id="PF25070"/>
    </source>
</evidence>
<protein>
    <recommendedName>
        <fullName evidence="2">DUF7794 domain-containing protein</fullName>
    </recommendedName>
</protein>
<dbReference type="EnsemblPlants" id="Pp3c10_8060V3.2">
    <property type="protein sequence ID" value="Pp3c10_8060V3.2"/>
    <property type="gene ID" value="Pp3c10_8060"/>
</dbReference>
<dbReference type="PANTHER" id="PTHR13351">
    <property type="entry name" value="RENIN RECEPTOR"/>
    <property type="match status" value="1"/>
</dbReference>
<dbReference type="PaxDb" id="3218-PP1S58_105V6.1"/>
<reference evidence="3 5" key="1">
    <citation type="journal article" date="2008" name="Science">
        <title>The Physcomitrella genome reveals evolutionary insights into the conquest of land by plants.</title>
        <authorList>
            <person name="Rensing S."/>
            <person name="Lang D."/>
            <person name="Zimmer A."/>
            <person name="Terry A."/>
            <person name="Salamov A."/>
            <person name="Shapiro H."/>
            <person name="Nishiyama T."/>
            <person name="Perroud P.-F."/>
            <person name="Lindquist E."/>
            <person name="Kamisugi Y."/>
            <person name="Tanahashi T."/>
            <person name="Sakakibara K."/>
            <person name="Fujita T."/>
            <person name="Oishi K."/>
            <person name="Shin-I T."/>
            <person name="Kuroki Y."/>
            <person name="Toyoda A."/>
            <person name="Suzuki Y."/>
            <person name="Hashimoto A."/>
            <person name="Yamaguchi K."/>
            <person name="Sugano A."/>
            <person name="Kohara Y."/>
            <person name="Fujiyama A."/>
            <person name="Anterola A."/>
            <person name="Aoki S."/>
            <person name="Ashton N."/>
            <person name="Barbazuk W.B."/>
            <person name="Barker E."/>
            <person name="Bennetzen J."/>
            <person name="Bezanilla M."/>
            <person name="Blankenship R."/>
            <person name="Cho S.H."/>
            <person name="Dutcher S."/>
            <person name="Estelle M."/>
            <person name="Fawcett J.A."/>
            <person name="Gundlach H."/>
            <person name="Hanada K."/>
            <person name="Heyl A."/>
            <person name="Hicks K.A."/>
            <person name="Hugh J."/>
            <person name="Lohr M."/>
            <person name="Mayer K."/>
            <person name="Melkozernov A."/>
            <person name="Murata T."/>
            <person name="Nelson D."/>
            <person name="Pils B."/>
            <person name="Prigge M."/>
            <person name="Reiss B."/>
            <person name="Renner T."/>
            <person name="Rombauts S."/>
            <person name="Rushton P."/>
            <person name="Sanderfoot A."/>
            <person name="Schween G."/>
            <person name="Shiu S.-H."/>
            <person name="Stueber K."/>
            <person name="Theodoulou F.L."/>
            <person name="Tu H."/>
            <person name="Van de Peer Y."/>
            <person name="Verrier P.J."/>
            <person name="Waters E."/>
            <person name="Wood A."/>
            <person name="Yang L."/>
            <person name="Cove D."/>
            <person name="Cuming A."/>
            <person name="Hasebe M."/>
            <person name="Lucas S."/>
            <person name="Mishler D.B."/>
            <person name="Reski R."/>
            <person name="Grigoriev I."/>
            <person name="Quatrano R.S."/>
            <person name="Boore J.L."/>
        </authorList>
    </citation>
    <scope>NUCLEOTIDE SEQUENCE [LARGE SCALE GENOMIC DNA]</scope>
    <source>
        <strain evidence="4 5">cv. Gransden 2004</strain>
    </source>
</reference>
<dbReference type="eggNOG" id="ENOG502QSGQ">
    <property type="taxonomic scope" value="Eukaryota"/>
</dbReference>
<dbReference type="Proteomes" id="UP000006727">
    <property type="component" value="Chromosome 10"/>
</dbReference>
<feature type="transmembrane region" description="Helical" evidence="1">
    <location>
        <begin position="410"/>
        <end position="432"/>
    </location>
</feature>
<dbReference type="PANTHER" id="PTHR13351:SF1">
    <property type="entry name" value="RENIN RECEPTOR"/>
    <property type="match status" value="1"/>
</dbReference>
<keyword evidence="5" id="KW-1185">Reference proteome</keyword>
<dbReference type="Gramene" id="Pp3c10_8060V3.3">
    <property type="protein sequence ID" value="Pp3c10_8060V3.3"/>
    <property type="gene ID" value="Pp3c10_8060"/>
</dbReference>
<dbReference type="InterPro" id="IPR056696">
    <property type="entry name" value="DUF7794"/>
</dbReference>
<evidence type="ECO:0000313" key="4">
    <source>
        <dbReference type="EnsemblPlants" id="Pp3c10_8060V3.1"/>
    </source>
</evidence>
<gene>
    <name evidence="4" type="primary">LOC112287578</name>
    <name evidence="3" type="ORF">PHYPA_013591</name>
</gene>
<dbReference type="OMA" id="MEMHEDS"/>
<dbReference type="Gramene" id="Pp3c10_8060V3.1">
    <property type="protein sequence ID" value="Pp3c10_8060V3.1"/>
    <property type="gene ID" value="Pp3c10_8060"/>
</dbReference>
<dbReference type="EnsemblPlants" id="Pp3c10_8060V3.3">
    <property type="protein sequence ID" value="Pp3c10_8060V3.3"/>
    <property type="gene ID" value="Pp3c10_8060"/>
</dbReference>
<dbReference type="Pfam" id="PF25070">
    <property type="entry name" value="DUF7794"/>
    <property type="match status" value="1"/>
</dbReference>